<dbReference type="RefSeq" id="WP_219665232.1">
    <property type="nucleotide sequence ID" value="NZ_WTFF01000019.1"/>
</dbReference>
<reference evidence="1 2" key="1">
    <citation type="submission" date="2019-12" db="EMBL/GenBank/DDBJ databases">
        <title>Genome sequence of Streptomyces bambusae.</title>
        <authorList>
            <person name="Bansal K."/>
            <person name="Choksket S."/>
            <person name="Korpole S."/>
            <person name="Patil P.B."/>
        </authorList>
    </citation>
    <scope>NUCLEOTIDE SEQUENCE [LARGE SCALE GENOMIC DNA]</scope>
    <source>
        <strain evidence="1 2">SK60</strain>
    </source>
</reference>
<dbReference type="Proteomes" id="UP000812013">
    <property type="component" value="Unassembled WGS sequence"/>
</dbReference>
<evidence type="ECO:0000313" key="1">
    <source>
        <dbReference type="EMBL" id="MBW5481344.1"/>
    </source>
</evidence>
<sequence>MTQLLIAAGGGGDVIGTTLVHHALHGDEPAVVLSYSWERLVVDPIPGPRAEQDFAGLRPLTPRVSQITATSSAIAPAGSTLPRLAAELPVTLGLLNPYGGVLHLADQIAQAAEKYAVDAVTVVDVGGDVFARGDEPTLLSPLPDALVIAACATAGVPADLRLAGPGLDCEVPEQDLLPDAGTDYVTLTASDTRKVEHIFDWHPSEASALLAAAARGLRGGCVVRDTGRPVVLTDAGARVYRIPTDRVLERNRLAHALYVRGVGTLDAAEQVSREVCGFSELQRERERSLRPPETGSPTGSVDEALHDLDLWLEKLRAAAPRARYATFRCVAEGLGLTGAAARTLRARIVAERPRQYAAPLFSLSVPD</sequence>
<accession>A0ABS6Z1S7</accession>
<evidence type="ECO:0000313" key="2">
    <source>
        <dbReference type="Proteomes" id="UP000812013"/>
    </source>
</evidence>
<gene>
    <name evidence="1" type="ORF">GPJ59_05455</name>
</gene>
<dbReference type="Pfam" id="PF06626">
    <property type="entry name" value="DUF1152"/>
    <property type="match status" value="1"/>
</dbReference>
<comment type="caution">
    <text evidence="1">The sequence shown here is derived from an EMBL/GenBank/DDBJ whole genome shotgun (WGS) entry which is preliminary data.</text>
</comment>
<protein>
    <submittedName>
        <fullName evidence="1">DUF1152 domain-containing protein</fullName>
    </submittedName>
</protein>
<name>A0ABS6Z1S7_9ACTN</name>
<keyword evidence="2" id="KW-1185">Reference proteome</keyword>
<organism evidence="1 2">
    <name type="scientific">Streptomyces bambusae</name>
    <dbReference type="NCBI Taxonomy" id="1550616"/>
    <lineage>
        <taxon>Bacteria</taxon>
        <taxon>Bacillati</taxon>
        <taxon>Actinomycetota</taxon>
        <taxon>Actinomycetes</taxon>
        <taxon>Kitasatosporales</taxon>
        <taxon>Streptomycetaceae</taxon>
        <taxon>Streptomyces</taxon>
    </lineage>
</organism>
<dbReference type="EMBL" id="WTFF01000019">
    <property type="protein sequence ID" value="MBW5481344.1"/>
    <property type="molecule type" value="Genomic_DNA"/>
</dbReference>
<proteinExistence type="predicted"/>
<dbReference type="InterPro" id="IPR010581">
    <property type="entry name" value="DUF1152"/>
</dbReference>